<evidence type="ECO:0000313" key="1">
    <source>
        <dbReference type="EMBL" id="GAA0876132.1"/>
    </source>
</evidence>
<dbReference type="Gene3D" id="2.60.120.260">
    <property type="entry name" value="Galactose-binding domain-like"/>
    <property type="match status" value="1"/>
</dbReference>
<comment type="caution">
    <text evidence="1">The sequence shown here is derived from an EMBL/GenBank/DDBJ whole genome shotgun (WGS) entry which is preliminary data.</text>
</comment>
<accession>A0ABP3Y5B1</accession>
<sequence length="2013" mass="226120">MIQQIRKHPISKVLSIFLIYCLLLPIVLIQQPVYGQAGPSQSETTGFTLGSTSGMVDEFTGDFSYSIPLLDVDGYPITISYNSNVTMFQDASWVGLGWDLNVGSVSRDMRGIPDDFNGEDKVQRSIGMKDYETKGSKNGGGLGTILGGGMRIGLSAVYGTYMNSYNGKGTTWDFGVNSSVNVANLISFNWGVGFSMDSQNGVGRNNSIGLGNWSLSQQFNSRQGLYSTTLGRNLGIPILKSNSFNASISTNMSATYSLGTPTSVPRYQLPRFGENESTTTNVNALLSFSSFHLSTTYTNVQYELADRYKHKNQTLNLPAYGYYHLGKGQNKAKSNLGIMDFNRENDSEFSEEMANLTFSAPTYDFFNVSAMGIGGSVRGYRNDIGTFSDPTIRIENQGTNENHNIYVGYAVPVGFSVGYAYSKGDVTSEGSSGRWENFSERILRWNHQEKDGIEKNVFFKAVGEKTPRNMQLWNAMGGSTPSSESFLAIGGNIMVDPSSTIRGNYMNFLAAPKEREVRANYYRPMTGQVYFERSPLNERINYFIPDQWMNPSVQEIPRVGGVRKGHHISAIEAVSENGINYHFDIPVYNIEQSEIVFNASGLSGNQNFNTSTSSGNIVYSSQDNSWNNNRGRNGFYEKTKTPGYAHSYLLSLMTSSDYIDRTGNGPTTDDFGNYYKFNYTRIYSENSPYKWRFPYETNSAKLNQGHLSTPFDDIATYSYGEKEIWYARSIETKNYIVEFHLNDPSNNPRKDGYGVNGENGGLNANQPLRYLEKVVLYNRNDRIKNGMNAIPVKVVSFKYDYSLCKGTPSNSNTSNGISSNSGKLTLKSIHFSGGNSELGKLAPYEFTYEAGNSFDNPDFSYLNVDRWGMFKKNDTWNNNIDYPEASQDDVWVNEYAQAWKLKSVRTPSNGTISVAYEADRFAHTQDKEVMRMIRVKGMTNVEDFILNGASNMSNQLVDSGDKKNPNIVVFFELDEPLTGSQQDQIEKLKKEYLKTEKGAILKELFFQFRVMIHPTNTESYENIIGFSNILSDAVNLKHNDITKPAVGVVNHGGEQLGYLCLRPVDIKDKEGSSGYMVNPIQKTAWQYARLSIPDVVYGNCTFNWSNPQVTDCDYSNDIDAKVAFGKDINKALNEEKYCRYIDLSNSFIRTYDPRGYKYGGNARVKSITYSDNWNEMSTEEKSSYTWEYQYEHWVTGPTGRDVLTYTGVAAYEPIIGKTVNPFYTWSTYKNEIKQFPDDTRYNTEPIGELLFPAPIVGYSKVKVKFGEINNVTQNAVGESVTEFHTAKDFPTIVERTRVDRGARVKKNNIFTSKETRLNGLAQGYLVVTNDFHGKVKASRIVDRDRNQVQKSTYHYSSDNSVKTLDRDGTLRNETIATEYDIYSDARYVENESNMFAYGGGAIVTYVPPFIFSLSLPFDISSAKTRKGFYVHTFTKHLNRNAVLERVETTYLGSKNSAENLVRDRYSGEVIVSSLNDEFNDKLYAVSYPAHWYYPNLQNRYISEDFELENVLLNNGELSFGGSNQPSLVSGDVVLINRNGLIKEAWALTGGEGGSLIQLDGSRFNTVVEQVDVQLFKSGRQNRITEKMMQVTTKSNPVNGSEFIFPKKDILSVSAVEYDFNYNIPCFEKHNDKIVDKPGDYDFVPGTGQKVNPFVRGLMGTPYIINQLAFQSEREVETDGIRKDAELLNYKPFYGLNGGKWFKIYENGHPDYVASEDYQEWRELQQLDKFDEFAKAQEAIDPLGVSASVLYGYNKKQKMLPIAQAVNAKSNQIVFESFDDNIYAPSSFPVITAFSHFDFLEEGSSGVSITKETRHSGVNSLKIAPGKRATVRRISSVSCSTLADDRTVTGEYVPEECDCIQQFSPLPGEYVLSTWVKKNAPEISYSNVSVTVGVGGTVYTLTPTGPILEGWQRVEGRFMIPAQQTAVTVSVSNTSSTDLFIDDFRIHPVQSEMSTTVYDPDNLLPIATHDGNNFTTFYNYDENNQLVRVRVETIEGIKTISETQTGIRKRYTGN</sequence>
<gene>
    <name evidence="1" type="ORF">GCM10009118_25420</name>
</gene>
<dbReference type="RefSeq" id="WP_343788354.1">
    <property type="nucleotide sequence ID" value="NZ_BAAAFH010000022.1"/>
</dbReference>
<organism evidence="1 2">
    <name type="scientific">Wandonia haliotis</name>
    <dbReference type="NCBI Taxonomy" id="574963"/>
    <lineage>
        <taxon>Bacteria</taxon>
        <taxon>Pseudomonadati</taxon>
        <taxon>Bacteroidota</taxon>
        <taxon>Flavobacteriia</taxon>
        <taxon>Flavobacteriales</taxon>
        <taxon>Crocinitomicaceae</taxon>
        <taxon>Wandonia</taxon>
    </lineage>
</organism>
<dbReference type="Proteomes" id="UP001501126">
    <property type="component" value="Unassembled WGS sequence"/>
</dbReference>
<dbReference type="EMBL" id="BAAAFH010000022">
    <property type="protein sequence ID" value="GAA0876132.1"/>
    <property type="molecule type" value="Genomic_DNA"/>
</dbReference>
<keyword evidence="2" id="KW-1185">Reference proteome</keyword>
<name>A0ABP3Y5B1_9FLAO</name>
<reference evidence="2" key="1">
    <citation type="journal article" date="2019" name="Int. J. Syst. Evol. Microbiol.">
        <title>The Global Catalogue of Microorganisms (GCM) 10K type strain sequencing project: providing services to taxonomists for standard genome sequencing and annotation.</title>
        <authorList>
            <consortium name="The Broad Institute Genomics Platform"/>
            <consortium name="The Broad Institute Genome Sequencing Center for Infectious Disease"/>
            <person name="Wu L."/>
            <person name="Ma J."/>
        </authorList>
    </citation>
    <scope>NUCLEOTIDE SEQUENCE [LARGE SCALE GENOMIC DNA]</scope>
    <source>
        <strain evidence="2">JCM 16083</strain>
    </source>
</reference>
<protein>
    <submittedName>
        <fullName evidence="1">Uncharacterized protein</fullName>
    </submittedName>
</protein>
<proteinExistence type="predicted"/>
<evidence type="ECO:0000313" key="2">
    <source>
        <dbReference type="Proteomes" id="UP001501126"/>
    </source>
</evidence>